<dbReference type="PROSITE" id="PS51698">
    <property type="entry name" value="U_BOX"/>
    <property type="match status" value="1"/>
</dbReference>
<feature type="domain" description="U-box" evidence="3">
    <location>
        <begin position="204"/>
        <end position="235"/>
    </location>
</feature>
<dbReference type="InterPro" id="IPR013083">
    <property type="entry name" value="Znf_RING/FYVE/PHD"/>
</dbReference>
<organism evidence="4 5">
    <name type="scientific">Cuscuta campestris</name>
    <dbReference type="NCBI Taxonomy" id="132261"/>
    <lineage>
        <taxon>Eukaryota</taxon>
        <taxon>Viridiplantae</taxon>
        <taxon>Streptophyta</taxon>
        <taxon>Embryophyta</taxon>
        <taxon>Tracheophyta</taxon>
        <taxon>Spermatophyta</taxon>
        <taxon>Magnoliopsida</taxon>
        <taxon>eudicotyledons</taxon>
        <taxon>Gunneridae</taxon>
        <taxon>Pentapetalae</taxon>
        <taxon>asterids</taxon>
        <taxon>lamiids</taxon>
        <taxon>Solanales</taxon>
        <taxon>Convolvulaceae</taxon>
        <taxon>Cuscuteae</taxon>
        <taxon>Cuscuta</taxon>
        <taxon>Cuscuta subgen. Grammica</taxon>
        <taxon>Cuscuta sect. Cleistogrammica</taxon>
    </lineage>
</organism>
<dbReference type="InterPro" id="IPR052608">
    <property type="entry name" value="U-box_domain_protein"/>
</dbReference>
<accession>A0A484KBT7</accession>
<evidence type="ECO:0000256" key="2">
    <source>
        <dbReference type="ARBA" id="ARBA00022679"/>
    </source>
</evidence>
<dbReference type="GO" id="GO:0016567">
    <property type="term" value="P:protein ubiquitination"/>
    <property type="evidence" value="ECO:0007669"/>
    <property type="project" value="UniProtKB-UniPathway"/>
</dbReference>
<dbReference type="PANTHER" id="PTHR45958">
    <property type="entry name" value="RING-TYPE E3 UBIQUITIN TRANSFERASE"/>
    <property type="match status" value="1"/>
</dbReference>
<dbReference type="AlphaFoldDB" id="A0A484KBT7"/>
<dbReference type="EMBL" id="OOIL02000115">
    <property type="protein sequence ID" value="VFQ60389.1"/>
    <property type="molecule type" value="Genomic_DNA"/>
</dbReference>
<proteinExistence type="predicted"/>
<reference evidence="4 5" key="1">
    <citation type="submission" date="2018-04" db="EMBL/GenBank/DDBJ databases">
        <authorList>
            <person name="Vogel A."/>
        </authorList>
    </citation>
    <scope>NUCLEOTIDE SEQUENCE [LARGE SCALE GENOMIC DNA]</scope>
</reference>
<dbReference type="Pfam" id="PF04564">
    <property type="entry name" value="U-box"/>
    <property type="match status" value="1"/>
</dbReference>
<dbReference type="SUPFAM" id="SSF57850">
    <property type="entry name" value="RING/U-box"/>
    <property type="match status" value="1"/>
</dbReference>
<evidence type="ECO:0000259" key="3">
    <source>
        <dbReference type="PROSITE" id="PS51698"/>
    </source>
</evidence>
<protein>
    <recommendedName>
        <fullName evidence="3">U-box domain-containing protein</fullName>
    </recommendedName>
</protein>
<evidence type="ECO:0000256" key="1">
    <source>
        <dbReference type="ARBA" id="ARBA00004906"/>
    </source>
</evidence>
<keyword evidence="5" id="KW-1185">Reference proteome</keyword>
<dbReference type="GO" id="GO:0004842">
    <property type="term" value="F:ubiquitin-protein transferase activity"/>
    <property type="evidence" value="ECO:0007669"/>
    <property type="project" value="InterPro"/>
</dbReference>
<dbReference type="UniPathway" id="UPA00143"/>
<comment type="pathway">
    <text evidence="1">Protein modification; protein ubiquitination.</text>
</comment>
<dbReference type="PANTHER" id="PTHR45958:SF18">
    <property type="entry name" value="U-BOX DOMAIN-CONTAINING PROTEIN"/>
    <property type="match status" value="1"/>
</dbReference>
<evidence type="ECO:0000313" key="5">
    <source>
        <dbReference type="Proteomes" id="UP000595140"/>
    </source>
</evidence>
<dbReference type="OrthoDB" id="1733152at2759"/>
<dbReference type="InterPro" id="IPR057623">
    <property type="entry name" value="PUB12-19-like_N"/>
</dbReference>
<evidence type="ECO:0000313" key="4">
    <source>
        <dbReference type="EMBL" id="VFQ60389.1"/>
    </source>
</evidence>
<name>A0A484KBT7_9ASTE</name>
<dbReference type="InterPro" id="IPR003613">
    <property type="entry name" value="Ubox_domain"/>
</dbReference>
<dbReference type="Proteomes" id="UP000595140">
    <property type="component" value="Unassembled WGS sequence"/>
</dbReference>
<keyword evidence="2" id="KW-0808">Transferase</keyword>
<dbReference type="Gene3D" id="3.30.40.10">
    <property type="entry name" value="Zinc/RING finger domain, C3HC4 (zinc finger)"/>
    <property type="match status" value="1"/>
</dbReference>
<sequence>MREAERPLSDSSFRCLRKMKKAVKASRKLLKTCHGGSKIYLALENEAIMEKFHDVYAKISVALDDMPYEQLGISNQMKQGRTNTQDMELVMDLMVLKSSTTTKNEDDASIESVAHKLGLQKPEELKRETALVKKLFKERKKKQHRHHHHHVSSEGMQQIAHLLDTFKRFAGLPTQEYEDEEDGDECSSVILKPASAHQKGLPIAIPNEFLCPITLEIMSDPVIISTGQVTIHDHM</sequence>
<dbReference type="Pfam" id="PF25368">
    <property type="entry name" value="PUB10_N"/>
    <property type="match status" value="1"/>
</dbReference>
<gene>
    <name evidence="4" type="ORF">CCAM_LOCUS2165</name>
</gene>